<dbReference type="GO" id="GO:0003677">
    <property type="term" value="F:DNA binding"/>
    <property type="evidence" value="ECO:0007669"/>
    <property type="project" value="UniProtKB-KW"/>
</dbReference>
<dbReference type="EMBL" id="PENI01000016">
    <property type="protein sequence ID" value="RMB83473.1"/>
    <property type="molecule type" value="Genomic_DNA"/>
</dbReference>
<dbReference type="PANTHER" id="PTHR30136:SF8">
    <property type="entry name" value="TRANSCRIPTIONAL REGULATORY PROTEIN"/>
    <property type="match status" value="1"/>
</dbReference>
<dbReference type="PROSITE" id="PS51078">
    <property type="entry name" value="ICLR_ED"/>
    <property type="match status" value="1"/>
</dbReference>
<dbReference type="InterPro" id="IPR029016">
    <property type="entry name" value="GAF-like_dom_sf"/>
</dbReference>
<dbReference type="OrthoDB" id="4474362at2"/>
<dbReference type="SUPFAM" id="SSF46785">
    <property type="entry name" value="Winged helix' DNA-binding domain"/>
    <property type="match status" value="1"/>
</dbReference>
<dbReference type="SMART" id="SM00346">
    <property type="entry name" value="HTH_ICLR"/>
    <property type="match status" value="1"/>
</dbReference>
<accession>A0A3M0I9M9</accession>
<evidence type="ECO:0000256" key="3">
    <source>
        <dbReference type="ARBA" id="ARBA00023163"/>
    </source>
</evidence>
<keyword evidence="3" id="KW-0804">Transcription</keyword>
<reference evidence="7 8" key="1">
    <citation type="submission" date="2017-11" db="EMBL/GenBank/DDBJ databases">
        <title>Draft genome of actinobacteria isolated from guarana (Paullinia cupana (Mart.) Ducke.</title>
        <authorList>
            <person name="Siqueira K.A."/>
            <person name="Liotti R.G."/>
            <person name="Mendes T.A.O."/>
            <person name="Soares M.A."/>
        </authorList>
    </citation>
    <scope>NUCLEOTIDE SEQUENCE [LARGE SCALE GENOMIC DNA]</scope>
    <source>
        <strain evidence="7 8">193</strain>
    </source>
</reference>
<dbReference type="Proteomes" id="UP000270471">
    <property type="component" value="Unassembled WGS sequence"/>
</dbReference>
<feature type="compositionally biased region" description="Polar residues" evidence="4">
    <location>
        <begin position="19"/>
        <end position="28"/>
    </location>
</feature>
<keyword evidence="8" id="KW-1185">Reference proteome</keyword>
<evidence type="ECO:0000256" key="1">
    <source>
        <dbReference type="ARBA" id="ARBA00023015"/>
    </source>
</evidence>
<evidence type="ECO:0000313" key="8">
    <source>
        <dbReference type="Proteomes" id="UP000270471"/>
    </source>
</evidence>
<dbReference type="AlphaFoldDB" id="A0A3M0I9M9"/>
<evidence type="ECO:0000313" key="7">
    <source>
        <dbReference type="EMBL" id="RMB83473.1"/>
    </source>
</evidence>
<organism evidence="7 8">
    <name type="scientific">Streptomyces shenzhenensis</name>
    <dbReference type="NCBI Taxonomy" id="943815"/>
    <lineage>
        <taxon>Bacteria</taxon>
        <taxon>Bacillati</taxon>
        <taxon>Actinomycetota</taxon>
        <taxon>Actinomycetes</taxon>
        <taxon>Kitasatosporales</taxon>
        <taxon>Streptomycetaceae</taxon>
        <taxon>Streptomyces</taxon>
    </lineage>
</organism>
<evidence type="ECO:0000256" key="4">
    <source>
        <dbReference type="SAM" id="MobiDB-lite"/>
    </source>
</evidence>
<keyword evidence="1" id="KW-0805">Transcription regulation</keyword>
<feature type="region of interest" description="Disordered" evidence="4">
    <location>
        <begin position="1"/>
        <end position="41"/>
    </location>
</feature>
<dbReference type="SUPFAM" id="SSF55781">
    <property type="entry name" value="GAF domain-like"/>
    <property type="match status" value="1"/>
</dbReference>
<dbReference type="Pfam" id="PF09339">
    <property type="entry name" value="HTH_IclR"/>
    <property type="match status" value="1"/>
</dbReference>
<proteinExistence type="predicted"/>
<evidence type="ECO:0000259" key="6">
    <source>
        <dbReference type="PROSITE" id="PS51078"/>
    </source>
</evidence>
<dbReference type="Gene3D" id="1.10.10.10">
    <property type="entry name" value="Winged helix-like DNA-binding domain superfamily/Winged helix DNA-binding domain"/>
    <property type="match status" value="1"/>
</dbReference>
<name>A0A3M0I9M9_9ACTN</name>
<dbReference type="PROSITE" id="PS51077">
    <property type="entry name" value="HTH_ICLR"/>
    <property type="match status" value="1"/>
</dbReference>
<dbReference type="InterPro" id="IPR050707">
    <property type="entry name" value="HTH_MetabolicPath_Reg"/>
</dbReference>
<protein>
    <submittedName>
        <fullName evidence="7">Transcriptional regulator</fullName>
    </submittedName>
</protein>
<feature type="domain" description="HTH iclR-type" evidence="5">
    <location>
        <begin position="44"/>
        <end position="106"/>
    </location>
</feature>
<sequence>MPWVASPMSPRPSGRLRDVNSQSSSRTECQMVEKDDEARSGGEIQAVDRAAQILRLFGPETPELTAGEAAERLGLNRTTTYRYCTSLVASGLLERGNTPGTFVPGALLLQLGAFALGRRKVVDLAPAYMRDLCSLTGLTTVLSLWGSTGPIVSRVEEDATRTVLVTVRVGTQLSLTAAQTKIFLAHMSDQLQVDRLLGSLPGDQRTELADEIHALTGTDQVAMSPDGFGVHAMAAPVFDEYGICASLALVATDDLLPLDPDSTTAGHLRSTARALGKAMGGEKRL</sequence>
<dbReference type="GO" id="GO:0045892">
    <property type="term" value="P:negative regulation of DNA-templated transcription"/>
    <property type="evidence" value="ECO:0007669"/>
    <property type="project" value="TreeGrafter"/>
</dbReference>
<dbReference type="InterPro" id="IPR005471">
    <property type="entry name" value="Tscrpt_reg_IclR_N"/>
</dbReference>
<comment type="caution">
    <text evidence="7">The sequence shown here is derived from an EMBL/GenBank/DDBJ whole genome shotgun (WGS) entry which is preliminary data.</text>
</comment>
<feature type="domain" description="IclR-ED" evidence="6">
    <location>
        <begin position="107"/>
        <end position="281"/>
    </location>
</feature>
<dbReference type="PANTHER" id="PTHR30136">
    <property type="entry name" value="HELIX-TURN-HELIX TRANSCRIPTIONAL REGULATOR, ICLR FAMILY"/>
    <property type="match status" value="1"/>
</dbReference>
<dbReference type="InterPro" id="IPR036388">
    <property type="entry name" value="WH-like_DNA-bd_sf"/>
</dbReference>
<gene>
    <name evidence="7" type="ORF">CTZ28_24335</name>
</gene>
<dbReference type="InterPro" id="IPR036390">
    <property type="entry name" value="WH_DNA-bd_sf"/>
</dbReference>
<feature type="compositionally biased region" description="Basic and acidic residues" evidence="4">
    <location>
        <begin position="31"/>
        <end position="40"/>
    </location>
</feature>
<evidence type="ECO:0000259" key="5">
    <source>
        <dbReference type="PROSITE" id="PS51077"/>
    </source>
</evidence>
<dbReference type="GO" id="GO:0003700">
    <property type="term" value="F:DNA-binding transcription factor activity"/>
    <property type="evidence" value="ECO:0007669"/>
    <property type="project" value="TreeGrafter"/>
</dbReference>
<keyword evidence="2" id="KW-0238">DNA-binding</keyword>
<dbReference type="Gene3D" id="3.30.450.40">
    <property type="match status" value="1"/>
</dbReference>
<evidence type="ECO:0000256" key="2">
    <source>
        <dbReference type="ARBA" id="ARBA00023125"/>
    </source>
</evidence>
<dbReference type="InterPro" id="IPR014757">
    <property type="entry name" value="Tscrpt_reg_IclR_C"/>
</dbReference>